<dbReference type="Proteomes" id="UP000667650">
    <property type="component" value="Unassembled WGS sequence"/>
</dbReference>
<organism evidence="2 3">
    <name type="scientific">Flagellimonas ochracea</name>
    <dbReference type="NCBI Taxonomy" id="2696472"/>
    <lineage>
        <taxon>Bacteria</taxon>
        <taxon>Pseudomonadati</taxon>
        <taxon>Bacteroidota</taxon>
        <taxon>Flavobacteriia</taxon>
        <taxon>Flavobacteriales</taxon>
        <taxon>Flavobacteriaceae</taxon>
        <taxon>Flagellimonas</taxon>
    </lineage>
</organism>
<dbReference type="EMBL" id="JAAABI010000006">
    <property type="protein sequence ID" value="NAY93131.1"/>
    <property type="molecule type" value="Genomic_DNA"/>
</dbReference>
<dbReference type="AlphaFoldDB" id="A0A964WYE2"/>
<feature type="transmembrane region" description="Helical" evidence="1">
    <location>
        <begin position="14"/>
        <end position="38"/>
    </location>
</feature>
<keyword evidence="3" id="KW-1185">Reference proteome</keyword>
<reference evidence="2" key="1">
    <citation type="submission" date="2020-01" db="EMBL/GenBank/DDBJ databases">
        <title>Muricauda ochracea sp. nov., isolated from a tidal flat of Garorim bay in Korea.</title>
        <authorList>
            <person name="Kim D."/>
            <person name="Yoo Y."/>
            <person name="Kim J.-J."/>
        </authorList>
    </citation>
    <scope>NUCLEOTIDE SEQUENCE</scope>
    <source>
        <strain evidence="2">JGD-17</strain>
    </source>
</reference>
<evidence type="ECO:0000256" key="1">
    <source>
        <dbReference type="SAM" id="Phobius"/>
    </source>
</evidence>
<sequence length="57" mass="6074">MLEGITDGNLGGNILWGGVLSMGYLGLLVLILGSYGVWREQLMGLSMYSIGLRIGKS</sequence>
<accession>A0A964WYE2</accession>
<keyword evidence="1" id="KW-0472">Membrane</keyword>
<comment type="caution">
    <text evidence="2">The sequence shown here is derived from an EMBL/GenBank/DDBJ whole genome shotgun (WGS) entry which is preliminary data.</text>
</comment>
<dbReference type="RefSeq" id="WP_166524541.1">
    <property type="nucleotide sequence ID" value="NZ_JAAABI010000006.1"/>
</dbReference>
<keyword evidence="1" id="KW-1133">Transmembrane helix</keyword>
<evidence type="ECO:0000313" key="2">
    <source>
        <dbReference type="EMBL" id="NAY93131.1"/>
    </source>
</evidence>
<name>A0A964WYE2_9FLAO</name>
<keyword evidence="1" id="KW-0812">Transmembrane</keyword>
<proteinExistence type="predicted"/>
<evidence type="ECO:0000313" key="3">
    <source>
        <dbReference type="Proteomes" id="UP000667650"/>
    </source>
</evidence>
<gene>
    <name evidence="2" type="ORF">GTQ34_14540</name>
</gene>
<protein>
    <submittedName>
        <fullName evidence="2">Uncharacterized protein</fullName>
    </submittedName>
</protein>